<dbReference type="Proteomes" id="UP000677668">
    <property type="component" value="Chromosome 1"/>
</dbReference>
<protein>
    <submittedName>
        <fullName evidence="4">Response regulator transcription factor</fullName>
    </submittedName>
</protein>
<sequence length="130" mass="14639">MTDTRKHILVVDDDADIRELLTELLTHDGYEVTAVEDGIGAMMLLKKRVPDLIILDIMMPVIDGTHLIEVIRSADNPEMWQVPILICSASEKIDEVLATSEFNLAPDDCLRKPFEIADLLRRVAERTARA</sequence>
<reference evidence="4 5" key="1">
    <citation type="submission" date="2021-03" db="EMBL/GenBank/DDBJ databases">
        <title>Genomic and phenotypic characterization of Chloracidobacterium isolates provides evidence for multiple species.</title>
        <authorList>
            <person name="Saini M.K."/>
            <person name="Costas A.M.G."/>
            <person name="Tank M."/>
            <person name="Bryant D.A."/>
        </authorList>
    </citation>
    <scope>NUCLEOTIDE SEQUENCE [LARGE SCALE GENOMIC DNA]</scope>
    <source>
        <strain evidence="4 5">N</strain>
    </source>
</reference>
<dbReference type="CDD" id="cd17574">
    <property type="entry name" value="REC_OmpR"/>
    <property type="match status" value="1"/>
</dbReference>
<dbReference type="PANTHER" id="PTHR44591">
    <property type="entry name" value="STRESS RESPONSE REGULATOR PROTEIN 1"/>
    <property type="match status" value="1"/>
</dbReference>
<keyword evidence="5" id="KW-1185">Reference proteome</keyword>
<dbReference type="SUPFAM" id="SSF52172">
    <property type="entry name" value="CheY-like"/>
    <property type="match status" value="1"/>
</dbReference>
<dbReference type="Gene3D" id="3.40.50.2300">
    <property type="match status" value="1"/>
</dbReference>
<dbReference type="PANTHER" id="PTHR44591:SF3">
    <property type="entry name" value="RESPONSE REGULATORY DOMAIN-CONTAINING PROTEIN"/>
    <property type="match status" value="1"/>
</dbReference>
<gene>
    <name evidence="4" type="ORF">J8C05_10975</name>
</gene>
<evidence type="ECO:0000259" key="3">
    <source>
        <dbReference type="PROSITE" id="PS50110"/>
    </source>
</evidence>
<evidence type="ECO:0000256" key="1">
    <source>
        <dbReference type="ARBA" id="ARBA00022553"/>
    </source>
</evidence>
<accession>A0ABX8AYT3</accession>
<evidence type="ECO:0000256" key="2">
    <source>
        <dbReference type="PROSITE-ProRule" id="PRU00169"/>
    </source>
</evidence>
<name>A0ABX8AYT3_9BACT</name>
<dbReference type="SMART" id="SM00448">
    <property type="entry name" value="REC"/>
    <property type="match status" value="1"/>
</dbReference>
<feature type="domain" description="Response regulatory" evidence="3">
    <location>
        <begin position="7"/>
        <end position="127"/>
    </location>
</feature>
<dbReference type="InterPro" id="IPR001789">
    <property type="entry name" value="Sig_transdc_resp-reg_receiver"/>
</dbReference>
<keyword evidence="1 2" id="KW-0597">Phosphoprotein</keyword>
<dbReference type="EMBL" id="CP072642">
    <property type="protein sequence ID" value="QUV93865.1"/>
    <property type="molecule type" value="Genomic_DNA"/>
</dbReference>
<dbReference type="Pfam" id="PF00072">
    <property type="entry name" value="Response_reg"/>
    <property type="match status" value="1"/>
</dbReference>
<evidence type="ECO:0000313" key="4">
    <source>
        <dbReference type="EMBL" id="QUV93865.1"/>
    </source>
</evidence>
<proteinExistence type="predicted"/>
<dbReference type="PROSITE" id="PS50110">
    <property type="entry name" value="RESPONSE_REGULATORY"/>
    <property type="match status" value="1"/>
</dbReference>
<dbReference type="RefSeq" id="WP_211422204.1">
    <property type="nucleotide sequence ID" value="NZ_CP072642.1"/>
</dbReference>
<organism evidence="4 5">
    <name type="scientific">Chloracidobacterium sp. N</name>
    <dbReference type="NCBI Taxonomy" id="2821540"/>
    <lineage>
        <taxon>Bacteria</taxon>
        <taxon>Pseudomonadati</taxon>
        <taxon>Acidobacteriota</taxon>
        <taxon>Terriglobia</taxon>
        <taxon>Terriglobales</taxon>
        <taxon>Acidobacteriaceae</taxon>
        <taxon>Chloracidobacterium</taxon>
        <taxon>Chloracidobacterium aggregatum</taxon>
    </lineage>
</organism>
<dbReference type="InterPro" id="IPR050595">
    <property type="entry name" value="Bact_response_regulator"/>
</dbReference>
<dbReference type="InterPro" id="IPR011006">
    <property type="entry name" value="CheY-like_superfamily"/>
</dbReference>
<evidence type="ECO:0000313" key="5">
    <source>
        <dbReference type="Proteomes" id="UP000677668"/>
    </source>
</evidence>
<feature type="modified residue" description="4-aspartylphosphate" evidence="2">
    <location>
        <position position="56"/>
    </location>
</feature>